<keyword evidence="2" id="KW-1185">Reference proteome</keyword>
<sequence>MALEYVKTGLSPVLASQSRTGRIMGGVRRKWLSYTPIAQVLQRTFRRECAIVGFQDPEVNITDQDLEDIMTTIKR</sequence>
<dbReference type="VEuPathDB" id="FungiDB:PV06_06488"/>
<dbReference type="HOGENOM" id="CLU_2671066_0_0_1"/>
<accession>A0A0D2E5E7</accession>
<protein>
    <submittedName>
        <fullName evidence="1">Uncharacterized protein</fullName>
    </submittedName>
</protein>
<dbReference type="EMBL" id="KN847336">
    <property type="protein sequence ID" value="KIW42999.1"/>
    <property type="molecule type" value="Genomic_DNA"/>
</dbReference>
<proteinExistence type="predicted"/>
<reference evidence="1 2" key="1">
    <citation type="submission" date="2015-01" db="EMBL/GenBank/DDBJ databases">
        <title>The Genome Sequence of Exophiala oligosperma CBS72588.</title>
        <authorList>
            <consortium name="The Broad Institute Genomics Platform"/>
            <person name="Cuomo C."/>
            <person name="de Hoog S."/>
            <person name="Gorbushina A."/>
            <person name="Stielow B."/>
            <person name="Teixiera M."/>
            <person name="Abouelleil A."/>
            <person name="Chapman S.B."/>
            <person name="Priest M."/>
            <person name="Young S.K."/>
            <person name="Wortman J."/>
            <person name="Nusbaum C."/>
            <person name="Birren B."/>
        </authorList>
    </citation>
    <scope>NUCLEOTIDE SEQUENCE [LARGE SCALE GENOMIC DNA]</scope>
    <source>
        <strain evidence="1 2">CBS 72588</strain>
    </source>
</reference>
<dbReference type="AlphaFoldDB" id="A0A0D2E5E7"/>
<dbReference type="GeneID" id="27358562"/>
<gene>
    <name evidence="1" type="ORF">PV06_06488</name>
</gene>
<evidence type="ECO:0000313" key="1">
    <source>
        <dbReference type="EMBL" id="KIW42999.1"/>
    </source>
</evidence>
<evidence type="ECO:0000313" key="2">
    <source>
        <dbReference type="Proteomes" id="UP000053342"/>
    </source>
</evidence>
<organism evidence="1 2">
    <name type="scientific">Exophiala oligosperma</name>
    <dbReference type="NCBI Taxonomy" id="215243"/>
    <lineage>
        <taxon>Eukaryota</taxon>
        <taxon>Fungi</taxon>
        <taxon>Dikarya</taxon>
        <taxon>Ascomycota</taxon>
        <taxon>Pezizomycotina</taxon>
        <taxon>Eurotiomycetes</taxon>
        <taxon>Chaetothyriomycetidae</taxon>
        <taxon>Chaetothyriales</taxon>
        <taxon>Herpotrichiellaceae</taxon>
        <taxon>Exophiala</taxon>
    </lineage>
</organism>
<dbReference type="OrthoDB" id="2363873at2759"/>
<dbReference type="RefSeq" id="XP_016263215.1">
    <property type="nucleotide sequence ID" value="XM_016407611.1"/>
</dbReference>
<dbReference type="Proteomes" id="UP000053342">
    <property type="component" value="Unassembled WGS sequence"/>
</dbReference>
<name>A0A0D2E5E7_9EURO</name>